<keyword evidence="2" id="KW-1185">Reference proteome</keyword>
<dbReference type="AlphaFoldDB" id="A0A6G0YPY8"/>
<evidence type="ECO:0000313" key="2">
    <source>
        <dbReference type="Proteomes" id="UP000478052"/>
    </source>
</evidence>
<dbReference type="Proteomes" id="UP000478052">
    <property type="component" value="Unassembled WGS sequence"/>
</dbReference>
<proteinExistence type="predicted"/>
<gene>
    <name evidence="1" type="ORF">FWK35_00018963</name>
</gene>
<comment type="caution">
    <text evidence="1">The sequence shown here is derived from an EMBL/GenBank/DDBJ whole genome shotgun (WGS) entry which is preliminary data.</text>
</comment>
<accession>A0A6G0YPY8</accession>
<dbReference type="OrthoDB" id="8061911at2759"/>
<sequence>MKNFIHLITRVDGILNSRPITPASSDPHYLNALTPGHFLIGQPIHAIPEPDSSVIQINRLNRWQLISGNATNPTGRGGHVSICPHATAYKADRSGLNQLRI</sequence>
<protein>
    <submittedName>
        <fullName evidence="1">Integrase catalytic domain-containing protein</fullName>
    </submittedName>
</protein>
<dbReference type="EMBL" id="VUJU01002887">
    <property type="protein sequence ID" value="KAF0759792.1"/>
    <property type="molecule type" value="Genomic_DNA"/>
</dbReference>
<reference evidence="1 2" key="1">
    <citation type="submission" date="2019-08" db="EMBL/GenBank/DDBJ databases">
        <title>Whole genome of Aphis craccivora.</title>
        <authorList>
            <person name="Voronova N.V."/>
            <person name="Shulinski R.S."/>
            <person name="Bandarenka Y.V."/>
            <person name="Zhorov D.G."/>
            <person name="Warner D."/>
        </authorList>
    </citation>
    <scope>NUCLEOTIDE SEQUENCE [LARGE SCALE GENOMIC DNA]</scope>
    <source>
        <strain evidence="1">180601</strain>
        <tissue evidence="1">Whole Body</tissue>
    </source>
</reference>
<name>A0A6G0YPY8_APHCR</name>
<organism evidence="1 2">
    <name type="scientific">Aphis craccivora</name>
    <name type="common">Cowpea aphid</name>
    <dbReference type="NCBI Taxonomy" id="307492"/>
    <lineage>
        <taxon>Eukaryota</taxon>
        <taxon>Metazoa</taxon>
        <taxon>Ecdysozoa</taxon>
        <taxon>Arthropoda</taxon>
        <taxon>Hexapoda</taxon>
        <taxon>Insecta</taxon>
        <taxon>Pterygota</taxon>
        <taxon>Neoptera</taxon>
        <taxon>Paraneoptera</taxon>
        <taxon>Hemiptera</taxon>
        <taxon>Sternorrhyncha</taxon>
        <taxon>Aphidomorpha</taxon>
        <taxon>Aphidoidea</taxon>
        <taxon>Aphididae</taxon>
        <taxon>Aphidini</taxon>
        <taxon>Aphis</taxon>
        <taxon>Aphis</taxon>
    </lineage>
</organism>
<evidence type="ECO:0000313" key="1">
    <source>
        <dbReference type="EMBL" id="KAF0759792.1"/>
    </source>
</evidence>